<name>A0A3S0ZN79_ELYCH</name>
<organism evidence="2 3">
    <name type="scientific">Elysia chlorotica</name>
    <name type="common">Eastern emerald elysia</name>
    <name type="synonym">Sea slug</name>
    <dbReference type="NCBI Taxonomy" id="188477"/>
    <lineage>
        <taxon>Eukaryota</taxon>
        <taxon>Metazoa</taxon>
        <taxon>Spiralia</taxon>
        <taxon>Lophotrochozoa</taxon>
        <taxon>Mollusca</taxon>
        <taxon>Gastropoda</taxon>
        <taxon>Heterobranchia</taxon>
        <taxon>Euthyneura</taxon>
        <taxon>Panpulmonata</taxon>
        <taxon>Sacoglossa</taxon>
        <taxon>Placobranchoidea</taxon>
        <taxon>Plakobranchidae</taxon>
        <taxon>Elysia</taxon>
    </lineage>
</organism>
<dbReference type="STRING" id="188477.A0A3S0ZN79"/>
<keyword evidence="1" id="KW-0175">Coiled coil</keyword>
<dbReference type="Proteomes" id="UP000271974">
    <property type="component" value="Unassembled WGS sequence"/>
</dbReference>
<evidence type="ECO:0000256" key="1">
    <source>
        <dbReference type="SAM" id="Coils"/>
    </source>
</evidence>
<reference evidence="2 3" key="1">
    <citation type="submission" date="2019-01" db="EMBL/GenBank/DDBJ databases">
        <title>A draft genome assembly of the solar-powered sea slug Elysia chlorotica.</title>
        <authorList>
            <person name="Cai H."/>
            <person name="Li Q."/>
            <person name="Fang X."/>
            <person name="Li J."/>
            <person name="Curtis N.E."/>
            <person name="Altenburger A."/>
            <person name="Shibata T."/>
            <person name="Feng M."/>
            <person name="Maeda T."/>
            <person name="Schwartz J.A."/>
            <person name="Shigenobu S."/>
            <person name="Lundholm N."/>
            <person name="Nishiyama T."/>
            <person name="Yang H."/>
            <person name="Hasebe M."/>
            <person name="Li S."/>
            <person name="Pierce S.K."/>
            <person name="Wang J."/>
        </authorList>
    </citation>
    <scope>NUCLEOTIDE SEQUENCE [LARGE SCALE GENOMIC DNA]</scope>
    <source>
        <strain evidence="2">EC2010</strain>
        <tissue evidence="2">Whole organism of an adult</tissue>
    </source>
</reference>
<protein>
    <recommendedName>
        <fullName evidence="4">Endonuclease/exonuclease/phosphatase domain-containing protein</fullName>
    </recommendedName>
</protein>
<proteinExistence type="predicted"/>
<comment type="caution">
    <text evidence="2">The sequence shown here is derived from an EMBL/GenBank/DDBJ whole genome shotgun (WGS) entry which is preliminary data.</text>
</comment>
<feature type="coiled-coil region" evidence="1">
    <location>
        <begin position="6"/>
        <end position="33"/>
    </location>
</feature>
<gene>
    <name evidence="2" type="ORF">EGW08_020892</name>
</gene>
<sequence>MLHQTKEHSDDEIEKFYEELDNVKNNLKTQDVKIVMGDFNAKVGNKRIEDTICPHGIEDFCITCECIGIQTYSNCSNSKYFHDKIKDVAGRKPSPKSSCIKSQSGQFLVDIDDILKKWSQYAEELFDDPRPPIRNNKGPPIMEEEVRNAIRKMKHNKATGPDEIPVELFDALNETCLIHFTKLLNLIYDTGQWPSDWKKNQYL</sequence>
<keyword evidence="3" id="KW-1185">Reference proteome</keyword>
<evidence type="ECO:0000313" key="3">
    <source>
        <dbReference type="Proteomes" id="UP000271974"/>
    </source>
</evidence>
<evidence type="ECO:0000313" key="2">
    <source>
        <dbReference type="EMBL" id="RUS71349.1"/>
    </source>
</evidence>
<dbReference type="OrthoDB" id="6122938at2759"/>
<dbReference type="EMBL" id="RQTK01001229">
    <property type="protein sequence ID" value="RUS71349.1"/>
    <property type="molecule type" value="Genomic_DNA"/>
</dbReference>
<accession>A0A3S0ZN79</accession>
<evidence type="ECO:0008006" key="4">
    <source>
        <dbReference type="Google" id="ProtNLM"/>
    </source>
</evidence>
<dbReference type="AlphaFoldDB" id="A0A3S0ZN79"/>